<proteinExistence type="predicted"/>
<dbReference type="WBParaSite" id="mrna-Wban_05857">
    <property type="protein sequence ID" value="mrna-Wban_05857"/>
    <property type="gene ID" value="Wban_05857"/>
</dbReference>
<name>A0AAF5RVN7_WUCBA</name>
<dbReference type="Proteomes" id="UP000093561">
    <property type="component" value="Unassembled WGS sequence"/>
</dbReference>
<accession>A0AAF5RVN7</accession>
<evidence type="ECO:0000313" key="2">
    <source>
        <dbReference type="Proteomes" id="UP000093561"/>
    </source>
</evidence>
<protein>
    <submittedName>
        <fullName evidence="3">Uncharacterized protein</fullName>
    </submittedName>
</protein>
<evidence type="ECO:0000313" key="3">
    <source>
        <dbReference type="WBParaSite" id="mrna-Wban_05857"/>
    </source>
</evidence>
<reference evidence="2" key="1">
    <citation type="submission" date="2015-03" db="EMBL/GenBank/DDBJ databases">
        <title>Wuchereria bancrofti Genome Sequencing Papua New Guinea Strain.</title>
        <authorList>
            <person name="Small S.T."/>
            <person name="Serre D."/>
            <person name="Zimmerman P.A."/>
        </authorList>
    </citation>
    <scope>NUCLEOTIDE SEQUENCE [LARGE SCALE GENOMIC DNA]</scope>
    <source>
        <strain evidence="2">pt0022</strain>
    </source>
</reference>
<reference evidence="3" key="3">
    <citation type="submission" date="2024-02" db="UniProtKB">
        <authorList>
            <consortium name="WormBaseParasite"/>
        </authorList>
    </citation>
    <scope>IDENTIFICATION</scope>
    <source>
        <strain evidence="3">pt0022</strain>
    </source>
</reference>
<keyword evidence="1" id="KW-0732">Signal</keyword>
<dbReference type="AlphaFoldDB" id="A0AAF5RVN7"/>
<reference evidence="2" key="2">
    <citation type="journal article" date="2016" name="Mol. Ecol.">
        <title>Population genomics of the filarial nematode parasite Wuchereria bancrofti from mosquitoes.</title>
        <authorList>
            <person name="Small S.T."/>
            <person name="Reimer L.J."/>
            <person name="Tisch D.J."/>
            <person name="King C.L."/>
            <person name="Christensen B.M."/>
            <person name="Siba P.M."/>
            <person name="Kazura J.W."/>
            <person name="Serre D."/>
            <person name="Zimmerman P.A."/>
        </authorList>
    </citation>
    <scope>NUCLEOTIDE SEQUENCE</scope>
    <source>
        <strain evidence="2">pt0022</strain>
    </source>
</reference>
<feature type="signal peptide" evidence="1">
    <location>
        <begin position="1"/>
        <end position="18"/>
    </location>
</feature>
<evidence type="ECO:0000256" key="1">
    <source>
        <dbReference type="SAM" id="SignalP"/>
    </source>
</evidence>
<feature type="chain" id="PRO_5041899221" evidence="1">
    <location>
        <begin position="19"/>
        <end position="135"/>
    </location>
</feature>
<sequence>MNAITLLVALVIIDVCSPFYMIARPGGIFKLRNDMNLGLRHYSDRNKKALFPNDPLYHENLYNQDYILAPMPPMLMDYLAEDGNGRGMTKISGGAIPANNNNNNNNNNRNVKYVEKNDEKMIHPIDFAQQQMFSN</sequence>
<organism evidence="2 3">
    <name type="scientific">Wuchereria bancrofti</name>
    <dbReference type="NCBI Taxonomy" id="6293"/>
    <lineage>
        <taxon>Eukaryota</taxon>
        <taxon>Metazoa</taxon>
        <taxon>Ecdysozoa</taxon>
        <taxon>Nematoda</taxon>
        <taxon>Chromadorea</taxon>
        <taxon>Rhabditida</taxon>
        <taxon>Spirurina</taxon>
        <taxon>Spiruromorpha</taxon>
        <taxon>Filarioidea</taxon>
        <taxon>Onchocercidae</taxon>
        <taxon>Wuchereria</taxon>
    </lineage>
</organism>